<protein>
    <submittedName>
        <fullName evidence="1">Uncharacterized protein</fullName>
    </submittedName>
</protein>
<evidence type="ECO:0000313" key="2">
    <source>
        <dbReference type="Proteomes" id="UP000006727"/>
    </source>
</evidence>
<evidence type="ECO:0000313" key="1">
    <source>
        <dbReference type="EnsemblPlants" id="Pp3c21_13740V3.2"/>
    </source>
</evidence>
<dbReference type="EMBL" id="ABEU02000021">
    <property type="status" value="NOT_ANNOTATED_CDS"/>
    <property type="molecule type" value="Genomic_DNA"/>
</dbReference>
<dbReference type="AlphaFoldDB" id="A0A7I4CE18"/>
<organism evidence="1 2">
    <name type="scientific">Physcomitrium patens</name>
    <name type="common">Spreading-leaved earth moss</name>
    <name type="synonym">Physcomitrella patens</name>
    <dbReference type="NCBI Taxonomy" id="3218"/>
    <lineage>
        <taxon>Eukaryota</taxon>
        <taxon>Viridiplantae</taxon>
        <taxon>Streptophyta</taxon>
        <taxon>Embryophyta</taxon>
        <taxon>Bryophyta</taxon>
        <taxon>Bryophytina</taxon>
        <taxon>Bryopsida</taxon>
        <taxon>Funariidae</taxon>
        <taxon>Funariales</taxon>
        <taxon>Funariaceae</taxon>
        <taxon>Physcomitrium</taxon>
    </lineage>
</organism>
<reference evidence="1 2" key="1">
    <citation type="journal article" date="2008" name="Science">
        <title>The Physcomitrella genome reveals evolutionary insights into the conquest of land by plants.</title>
        <authorList>
            <person name="Rensing S."/>
            <person name="Lang D."/>
            <person name="Zimmer A."/>
            <person name="Terry A."/>
            <person name="Salamov A."/>
            <person name="Shapiro H."/>
            <person name="Nishiyama T."/>
            <person name="Perroud P.-F."/>
            <person name="Lindquist E."/>
            <person name="Kamisugi Y."/>
            <person name="Tanahashi T."/>
            <person name="Sakakibara K."/>
            <person name="Fujita T."/>
            <person name="Oishi K."/>
            <person name="Shin-I T."/>
            <person name="Kuroki Y."/>
            <person name="Toyoda A."/>
            <person name="Suzuki Y."/>
            <person name="Hashimoto A."/>
            <person name="Yamaguchi K."/>
            <person name="Sugano A."/>
            <person name="Kohara Y."/>
            <person name="Fujiyama A."/>
            <person name="Anterola A."/>
            <person name="Aoki S."/>
            <person name="Ashton N."/>
            <person name="Barbazuk W.B."/>
            <person name="Barker E."/>
            <person name="Bennetzen J."/>
            <person name="Bezanilla M."/>
            <person name="Blankenship R."/>
            <person name="Cho S.H."/>
            <person name="Dutcher S."/>
            <person name="Estelle M."/>
            <person name="Fawcett J.A."/>
            <person name="Gundlach H."/>
            <person name="Hanada K."/>
            <person name="Heyl A."/>
            <person name="Hicks K.A."/>
            <person name="Hugh J."/>
            <person name="Lohr M."/>
            <person name="Mayer K."/>
            <person name="Melkozernov A."/>
            <person name="Murata T."/>
            <person name="Nelson D."/>
            <person name="Pils B."/>
            <person name="Prigge M."/>
            <person name="Reiss B."/>
            <person name="Renner T."/>
            <person name="Rombauts S."/>
            <person name="Rushton P."/>
            <person name="Sanderfoot A."/>
            <person name="Schween G."/>
            <person name="Shiu S.-H."/>
            <person name="Stueber K."/>
            <person name="Theodoulou F.L."/>
            <person name="Tu H."/>
            <person name="Van de Peer Y."/>
            <person name="Verrier P.J."/>
            <person name="Waters E."/>
            <person name="Wood A."/>
            <person name="Yang L."/>
            <person name="Cove D."/>
            <person name="Cuming A."/>
            <person name="Hasebe M."/>
            <person name="Lucas S."/>
            <person name="Mishler D.B."/>
            <person name="Reski R."/>
            <person name="Grigoriev I."/>
            <person name="Quatrano R.S."/>
            <person name="Boore J.L."/>
        </authorList>
    </citation>
    <scope>NUCLEOTIDE SEQUENCE [LARGE SCALE GENOMIC DNA]</scope>
    <source>
        <strain evidence="1 2">cv. Gransden 2004</strain>
    </source>
</reference>
<proteinExistence type="predicted"/>
<dbReference type="Proteomes" id="UP000006727">
    <property type="component" value="Chromosome 21"/>
</dbReference>
<keyword evidence="2" id="KW-1185">Reference proteome</keyword>
<reference evidence="1 2" key="2">
    <citation type="journal article" date="2018" name="Plant J.">
        <title>The Physcomitrella patens chromosome-scale assembly reveals moss genome structure and evolution.</title>
        <authorList>
            <person name="Lang D."/>
            <person name="Ullrich K.K."/>
            <person name="Murat F."/>
            <person name="Fuchs J."/>
            <person name="Jenkins J."/>
            <person name="Haas F.B."/>
            <person name="Piednoel M."/>
            <person name="Gundlach H."/>
            <person name="Van Bel M."/>
            <person name="Meyberg R."/>
            <person name="Vives C."/>
            <person name="Morata J."/>
            <person name="Symeonidi A."/>
            <person name="Hiss M."/>
            <person name="Muchero W."/>
            <person name="Kamisugi Y."/>
            <person name="Saleh O."/>
            <person name="Blanc G."/>
            <person name="Decker E.L."/>
            <person name="van Gessel N."/>
            <person name="Grimwood J."/>
            <person name="Hayes R.D."/>
            <person name="Graham S.W."/>
            <person name="Gunter L.E."/>
            <person name="McDaniel S.F."/>
            <person name="Hoernstein S.N.W."/>
            <person name="Larsson A."/>
            <person name="Li F.W."/>
            <person name="Perroud P.F."/>
            <person name="Phillips J."/>
            <person name="Ranjan P."/>
            <person name="Rokshar D.S."/>
            <person name="Rothfels C.J."/>
            <person name="Schneider L."/>
            <person name="Shu S."/>
            <person name="Stevenson D.W."/>
            <person name="Thummler F."/>
            <person name="Tillich M."/>
            <person name="Villarreal Aguilar J.C."/>
            <person name="Widiez T."/>
            <person name="Wong G.K."/>
            <person name="Wymore A."/>
            <person name="Zhang Y."/>
            <person name="Zimmer A.D."/>
            <person name="Quatrano R.S."/>
            <person name="Mayer K.F.X."/>
            <person name="Goodstein D."/>
            <person name="Casacuberta J.M."/>
            <person name="Vandepoele K."/>
            <person name="Reski R."/>
            <person name="Cuming A.C."/>
            <person name="Tuskan G.A."/>
            <person name="Maumus F."/>
            <person name="Salse J."/>
            <person name="Schmutz J."/>
            <person name="Rensing S.A."/>
        </authorList>
    </citation>
    <scope>NUCLEOTIDE SEQUENCE [LARGE SCALE GENOMIC DNA]</scope>
    <source>
        <strain evidence="1 2">cv. Gransden 2004</strain>
    </source>
</reference>
<accession>A0A7I4CE18</accession>
<reference evidence="1" key="3">
    <citation type="submission" date="2020-12" db="UniProtKB">
        <authorList>
            <consortium name="EnsemblPlants"/>
        </authorList>
    </citation>
    <scope>IDENTIFICATION</scope>
</reference>
<sequence>MIGFSFGVNFVFSSTGLEDERAGGGVENHPVVVWEREWCVVEKQVKPVKILVGDVESMQRLVGKRKSLRMGGV</sequence>
<dbReference type="EnsemblPlants" id="Pp3c21_13740V3.2">
    <property type="protein sequence ID" value="Pp3c21_13740V3.2"/>
    <property type="gene ID" value="Pp3c21_13740"/>
</dbReference>
<dbReference type="Gramene" id="Pp3c21_13740V3.2">
    <property type="protein sequence ID" value="Pp3c21_13740V3.2"/>
    <property type="gene ID" value="Pp3c21_13740"/>
</dbReference>
<name>A0A7I4CE18_PHYPA</name>